<dbReference type="Proteomes" id="UP000023152">
    <property type="component" value="Unassembled WGS sequence"/>
</dbReference>
<organism evidence="3 4">
    <name type="scientific">Reticulomyxa filosa</name>
    <dbReference type="NCBI Taxonomy" id="46433"/>
    <lineage>
        <taxon>Eukaryota</taxon>
        <taxon>Sar</taxon>
        <taxon>Rhizaria</taxon>
        <taxon>Retaria</taxon>
        <taxon>Foraminifera</taxon>
        <taxon>Monothalamids</taxon>
        <taxon>Reticulomyxidae</taxon>
        <taxon>Reticulomyxa</taxon>
    </lineage>
</organism>
<keyword evidence="4" id="KW-1185">Reference proteome</keyword>
<protein>
    <recommendedName>
        <fullName evidence="5">DAGKc domain-containing protein</fullName>
    </recommendedName>
</protein>
<sequence>MYDKKKKDLIPATEYESKDNTEDEKEKPLEEEKSITTESEITSALIANDQLKKSSSAIVTKERRHPRILICGGDGTIAWGLSFVVRFVFYFYLLFFFFVFHL</sequence>
<dbReference type="EMBL" id="ASPP01009709">
    <property type="protein sequence ID" value="ETO23789.1"/>
    <property type="molecule type" value="Genomic_DNA"/>
</dbReference>
<keyword evidence="2" id="KW-1133">Transmembrane helix</keyword>
<evidence type="ECO:0000256" key="1">
    <source>
        <dbReference type="SAM" id="MobiDB-lite"/>
    </source>
</evidence>
<comment type="caution">
    <text evidence="3">The sequence shown here is derived from an EMBL/GenBank/DDBJ whole genome shotgun (WGS) entry which is preliminary data.</text>
</comment>
<keyword evidence="2" id="KW-0472">Membrane</keyword>
<keyword evidence="2" id="KW-0812">Transmembrane</keyword>
<evidence type="ECO:0000313" key="3">
    <source>
        <dbReference type="EMBL" id="ETO23789.1"/>
    </source>
</evidence>
<accession>X6NDE6</accession>
<feature type="region of interest" description="Disordered" evidence="1">
    <location>
        <begin position="1"/>
        <end position="38"/>
    </location>
</feature>
<reference evidence="3 4" key="1">
    <citation type="journal article" date="2013" name="Curr. Biol.">
        <title>The Genome of the Foraminiferan Reticulomyxa filosa.</title>
        <authorList>
            <person name="Glockner G."/>
            <person name="Hulsmann N."/>
            <person name="Schleicher M."/>
            <person name="Noegel A.A."/>
            <person name="Eichinger L."/>
            <person name="Gallinger C."/>
            <person name="Pawlowski J."/>
            <person name="Sierra R."/>
            <person name="Euteneuer U."/>
            <person name="Pillet L."/>
            <person name="Moustafa A."/>
            <person name="Platzer M."/>
            <person name="Groth M."/>
            <person name="Szafranski K."/>
            <person name="Schliwa M."/>
        </authorList>
    </citation>
    <scope>NUCLEOTIDE SEQUENCE [LARGE SCALE GENOMIC DNA]</scope>
</reference>
<evidence type="ECO:0000256" key="2">
    <source>
        <dbReference type="SAM" id="Phobius"/>
    </source>
</evidence>
<feature type="compositionally biased region" description="Basic and acidic residues" evidence="1">
    <location>
        <begin position="1"/>
        <end position="35"/>
    </location>
</feature>
<evidence type="ECO:0000313" key="4">
    <source>
        <dbReference type="Proteomes" id="UP000023152"/>
    </source>
</evidence>
<proteinExistence type="predicted"/>
<feature type="transmembrane region" description="Helical" evidence="2">
    <location>
        <begin position="77"/>
        <end position="100"/>
    </location>
</feature>
<dbReference type="AlphaFoldDB" id="X6NDE6"/>
<name>X6NDE6_RETFI</name>
<evidence type="ECO:0008006" key="5">
    <source>
        <dbReference type="Google" id="ProtNLM"/>
    </source>
</evidence>
<gene>
    <name evidence="3" type="ORF">RFI_13386</name>
</gene>